<feature type="region of interest" description="Disordered" evidence="1">
    <location>
        <begin position="69"/>
        <end position="135"/>
    </location>
</feature>
<reference evidence="2" key="1">
    <citation type="submission" date="2022-11" db="EMBL/GenBank/DDBJ databases">
        <authorList>
            <person name="Petersen C."/>
        </authorList>
    </citation>
    <scope>NUCLEOTIDE SEQUENCE</scope>
    <source>
        <strain evidence="2">IBT 20477</strain>
    </source>
</reference>
<feature type="compositionally biased region" description="Low complexity" evidence="1">
    <location>
        <begin position="107"/>
        <end position="135"/>
    </location>
</feature>
<dbReference type="AlphaFoldDB" id="A0A9W9ING3"/>
<evidence type="ECO:0000313" key="2">
    <source>
        <dbReference type="EMBL" id="KAJ5181017.1"/>
    </source>
</evidence>
<protein>
    <submittedName>
        <fullName evidence="2">Uncharacterized protein</fullName>
    </submittedName>
</protein>
<evidence type="ECO:0000256" key="1">
    <source>
        <dbReference type="SAM" id="MobiDB-lite"/>
    </source>
</evidence>
<dbReference type="OrthoDB" id="4368816at2759"/>
<evidence type="ECO:0000313" key="3">
    <source>
        <dbReference type="Proteomes" id="UP001150942"/>
    </source>
</evidence>
<comment type="caution">
    <text evidence="2">The sequence shown here is derived from an EMBL/GenBank/DDBJ whole genome shotgun (WGS) entry which is preliminary data.</text>
</comment>
<feature type="region of interest" description="Disordered" evidence="1">
    <location>
        <begin position="170"/>
        <end position="202"/>
    </location>
</feature>
<sequence>MLMLPVVFTAAQQNIYIVPRVGLRPLSTGQSAHQCPLLRNAPPPICPPSQLANLPTNAYQCPPTRLGAPCRRQNPRDGAPVWPPASPLFNCPPARPPERPTPPPRQLAPHAPLPGARSPAGGPLAPGLGDWGPPVVRGGVGGGGTGGSYCEGHPARATTVRSPAAPTLTQHNAATVTDPQSLSPGPLGPGRFYTNPPTPFGV</sequence>
<accession>A0A9W9ING3</accession>
<organism evidence="2 3">
    <name type="scientific">Penicillium cf. viridicatum</name>
    <dbReference type="NCBI Taxonomy" id="2972119"/>
    <lineage>
        <taxon>Eukaryota</taxon>
        <taxon>Fungi</taxon>
        <taxon>Dikarya</taxon>
        <taxon>Ascomycota</taxon>
        <taxon>Pezizomycotina</taxon>
        <taxon>Eurotiomycetes</taxon>
        <taxon>Eurotiomycetidae</taxon>
        <taxon>Eurotiales</taxon>
        <taxon>Aspergillaceae</taxon>
        <taxon>Penicillium</taxon>
    </lineage>
</organism>
<dbReference type="Proteomes" id="UP001150942">
    <property type="component" value="Unassembled WGS sequence"/>
</dbReference>
<name>A0A9W9ING3_9EURO</name>
<feature type="compositionally biased region" description="Pro residues" evidence="1">
    <location>
        <begin position="93"/>
        <end position="106"/>
    </location>
</feature>
<feature type="compositionally biased region" description="Polar residues" evidence="1">
    <location>
        <begin position="170"/>
        <end position="180"/>
    </location>
</feature>
<proteinExistence type="predicted"/>
<reference evidence="2" key="2">
    <citation type="journal article" date="2023" name="IMA Fungus">
        <title>Comparative genomic study of the Penicillium genus elucidates a diverse pangenome and 15 lateral gene transfer events.</title>
        <authorList>
            <person name="Petersen C."/>
            <person name="Sorensen T."/>
            <person name="Nielsen M.R."/>
            <person name="Sondergaard T.E."/>
            <person name="Sorensen J.L."/>
            <person name="Fitzpatrick D.A."/>
            <person name="Frisvad J.C."/>
            <person name="Nielsen K.L."/>
        </authorList>
    </citation>
    <scope>NUCLEOTIDE SEQUENCE</scope>
    <source>
        <strain evidence="2">IBT 20477</strain>
    </source>
</reference>
<keyword evidence="3" id="KW-1185">Reference proteome</keyword>
<gene>
    <name evidence="2" type="ORF">N7449_012568</name>
</gene>
<dbReference type="EMBL" id="JAPQKQ010000010">
    <property type="protein sequence ID" value="KAJ5181017.1"/>
    <property type="molecule type" value="Genomic_DNA"/>
</dbReference>